<name>A0A660KSY0_9ROSI</name>
<sequence>MSSPQHRCRTPVMANPEHCTEQSESPTCEALIGKGAGVGQNAVRATGDYVTWQIVPCWI</sequence>
<evidence type="ECO:0000313" key="3">
    <source>
        <dbReference type="Proteomes" id="UP000327013"/>
    </source>
</evidence>
<dbReference type="Proteomes" id="UP000327013">
    <property type="component" value="Chromosome 4"/>
</dbReference>
<gene>
    <name evidence="2" type="ORF">FH972_011292</name>
</gene>
<protein>
    <submittedName>
        <fullName evidence="2">Uncharacterized protein</fullName>
    </submittedName>
</protein>
<evidence type="ECO:0000256" key="1">
    <source>
        <dbReference type="SAM" id="MobiDB-lite"/>
    </source>
</evidence>
<proteinExistence type="predicted"/>
<feature type="region of interest" description="Disordered" evidence="1">
    <location>
        <begin position="1"/>
        <end position="23"/>
    </location>
</feature>
<dbReference type="EMBL" id="CM017324">
    <property type="protein sequence ID" value="KAE8038820.1"/>
    <property type="molecule type" value="Genomic_DNA"/>
</dbReference>
<keyword evidence="3" id="KW-1185">Reference proteome</keyword>
<reference evidence="2 3" key="1">
    <citation type="submission" date="2019-06" db="EMBL/GenBank/DDBJ databases">
        <title>A chromosomal-level reference genome of Carpinus fangiana (Coryloideae, Betulaceae).</title>
        <authorList>
            <person name="Yang X."/>
            <person name="Wang Z."/>
            <person name="Zhang L."/>
            <person name="Hao G."/>
            <person name="Liu J."/>
            <person name="Yang Y."/>
        </authorList>
    </citation>
    <scope>NUCLEOTIDE SEQUENCE [LARGE SCALE GENOMIC DNA]</scope>
    <source>
        <strain evidence="2">Cfa_2016G</strain>
        <tissue evidence="2">Leaf</tissue>
    </source>
</reference>
<organism evidence="2 3">
    <name type="scientific">Carpinus fangiana</name>
    <dbReference type="NCBI Taxonomy" id="176857"/>
    <lineage>
        <taxon>Eukaryota</taxon>
        <taxon>Viridiplantae</taxon>
        <taxon>Streptophyta</taxon>
        <taxon>Embryophyta</taxon>
        <taxon>Tracheophyta</taxon>
        <taxon>Spermatophyta</taxon>
        <taxon>Magnoliopsida</taxon>
        <taxon>eudicotyledons</taxon>
        <taxon>Gunneridae</taxon>
        <taxon>Pentapetalae</taxon>
        <taxon>rosids</taxon>
        <taxon>fabids</taxon>
        <taxon>Fagales</taxon>
        <taxon>Betulaceae</taxon>
        <taxon>Carpinus</taxon>
    </lineage>
</organism>
<evidence type="ECO:0000313" key="2">
    <source>
        <dbReference type="EMBL" id="KAE8038820.1"/>
    </source>
</evidence>
<accession>A0A660KSY0</accession>
<dbReference type="AlphaFoldDB" id="A0A660KSY0"/>